<name>A0A7S1TB26_9RHOD</name>
<keyword evidence="1" id="KW-0472">Membrane</keyword>
<evidence type="ECO:0000256" key="1">
    <source>
        <dbReference type="SAM" id="Phobius"/>
    </source>
</evidence>
<keyword evidence="1" id="KW-0812">Transmembrane</keyword>
<protein>
    <submittedName>
        <fullName evidence="2">Uncharacterized protein</fullName>
    </submittedName>
</protein>
<gene>
    <name evidence="2" type="ORF">CCAE0312_LOCUS3393</name>
</gene>
<evidence type="ECO:0000313" key="2">
    <source>
        <dbReference type="EMBL" id="CAD9231337.1"/>
    </source>
</evidence>
<sequence length="135" mass="15122">MKGIQQTLWSAQVVLSWFVFEVLLWGLFGSCLADRPARMDIETYCNTERNRSSLTVEHVLEAQQKGEVLLSLEDDAESESDSSSSCDEVAFWNDDASKPAPLGSRRLSFKEIEVFEFSKQGGPPVVSRQSLEDTV</sequence>
<reference evidence="2" key="1">
    <citation type="submission" date="2021-01" db="EMBL/GenBank/DDBJ databases">
        <authorList>
            <person name="Corre E."/>
            <person name="Pelletier E."/>
            <person name="Niang G."/>
            <person name="Scheremetjew M."/>
            <person name="Finn R."/>
            <person name="Kale V."/>
            <person name="Holt S."/>
            <person name="Cochrane G."/>
            <person name="Meng A."/>
            <person name="Brown T."/>
            <person name="Cohen L."/>
        </authorList>
    </citation>
    <scope>NUCLEOTIDE SEQUENCE</scope>
    <source>
        <strain evidence="2">SAG 36.94</strain>
    </source>
</reference>
<feature type="transmembrane region" description="Helical" evidence="1">
    <location>
        <begin position="7"/>
        <end position="28"/>
    </location>
</feature>
<organism evidence="2">
    <name type="scientific">Compsopogon caeruleus</name>
    <dbReference type="NCBI Taxonomy" id="31354"/>
    <lineage>
        <taxon>Eukaryota</taxon>
        <taxon>Rhodophyta</taxon>
        <taxon>Compsopogonophyceae</taxon>
        <taxon>Compsopogonales</taxon>
        <taxon>Compsopogonaceae</taxon>
        <taxon>Compsopogon</taxon>
    </lineage>
</organism>
<dbReference type="EMBL" id="HBGH01006485">
    <property type="protein sequence ID" value="CAD9231337.1"/>
    <property type="molecule type" value="Transcribed_RNA"/>
</dbReference>
<keyword evidence="1" id="KW-1133">Transmembrane helix</keyword>
<dbReference type="AlphaFoldDB" id="A0A7S1TB26"/>
<accession>A0A7S1TB26</accession>
<proteinExistence type="predicted"/>